<proteinExistence type="inferred from homology"/>
<keyword evidence="3" id="KW-0813">Transport</keyword>
<accession>A0A2P8R189</accession>
<dbReference type="RefSeq" id="WP_106870954.1">
    <property type="nucleotide sequence ID" value="NZ_CP053841.1"/>
</dbReference>
<evidence type="ECO:0000256" key="7">
    <source>
        <dbReference type="ARBA" id="ARBA00023136"/>
    </source>
</evidence>
<organism evidence="9 10">
    <name type="scientific">Campylobacter blaseri</name>
    <dbReference type="NCBI Taxonomy" id="2042961"/>
    <lineage>
        <taxon>Bacteria</taxon>
        <taxon>Pseudomonadati</taxon>
        <taxon>Campylobacterota</taxon>
        <taxon>Epsilonproteobacteria</taxon>
        <taxon>Campylobacterales</taxon>
        <taxon>Campylobacteraceae</taxon>
        <taxon>Campylobacter</taxon>
    </lineage>
</organism>
<dbReference type="PANTHER" id="PTHR36838">
    <property type="entry name" value="AUXIN EFFLUX CARRIER FAMILY PROTEIN"/>
    <property type="match status" value="1"/>
</dbReference>
<comment type="similarity">
    <text evidence="2">Belongs to the auxin efflux carrier (TC 2.A.69) family.</text>
</comment>
<evidence type="ECO:0000256" key="4">
    <source>
        <dbReference type="ARBA" id="ARBA00022475"/>
    </source>
</evidence>
<evidence type="ECO:0000256" key="3">
    <source>
        <dbReference type="ARBA" id="ARBA00022448"/>
    </source>
</evidence>
<keyword evidence="5 8" id="KW-0812">Transmembrane</keyword>
<dbReference type="AlphaFoldDB" id="A0A2P8R189"/>
<feature type="transmembrane region" description="Helical" evidence="8">
    <location>
        <begin position="220"/>
        <end position="242"/>
    </location>
</feature>
<dbReference type="InterPro" id="IPR004776">
    <property type="entry name" value="Mem_transp_PIN-like"/>
</dbReference>
<dbReference type="Gene3D" id="1.20.1530.20">
    <property type="match status" value="1"/>
</dbReference>
<evidence type="ECO:0000256" key="5">
    <source>
        <dbReference type="ARBA" id="ARBA00022692"/>
    </source>
</evidence>
<name>A0A2P8R189_9BACT</name>
<feature type="transmembrane region" description="Helical" evidence="8">
    <location>
        <begin position="122"/>
        <end position="144"/>
    </location>
</feature>
<feature type="transmembrane region" description="Helical" evidence="8">
    <location>
        <begin position="186"/>
        <end position="208"/>
    </location>
</feature>
<dbReference type="GO" id="GO:0005886">
    <property type="term" value="C:plasma membrane"/>
    <property type="evidence" value="ECO:0007669"/>
    <property type="project" value="UniProtKB-SubCell"/>
</dbReference>
<keyword evidence="6 8" id="KW-1133">Transmembrane helix</keyword>
<feature type="transmembrane region" description="Helical" evidence="8">
    <location>
        <begin position="277"/>
        <end position="299"/>
    </location>
</feature>
<evidence type="ECO:0000256" key="1">
    <source>
        <dbReference type="ARBA" id="ARBA00004651"/>
    </source>
</evidence>
<feature type="transmembrane region" description="Helical" evidence="8">
    <location>
        <begin position="91"/>
        <end position="110"/>
    </location>
</feature>
<dbReference type="Proteomes" id="UP000240535">
    <property type="component" value="Unassembled WGS sequence"/>
</dbReference>
<keyword evidence="10" id="KW-1185">Reference proteome</keyword>
<feature type="transmembrane region" description="Helical" evidence="8">
    <location>
        <begin position="58"/>
        <end position="79"/>
    </location>
</feature>
<dbReference type="EMBL" id="PDHH01000003">
    <property type="protein sequence ID" value="PSM52263.1"/>
    <property type="molecule type" value="Genomic_DNA"/>
</dbReference>
<feature type="transmembrane region" description="Helical" evidence="8">
    <location>
        <begin position="156"/>
        <end position="174"/>
    </location>
</feature>
<evidence type="ECO:0000256" key="8">
    <source>
        <dbReference type="SAM" id="Phobius"/>
    </source>
</evidence>
<dbReference type="Pfam" id="PF03547">
    <property type="entry name" value="Mem_trans"/>
    <property type="match status" value="1"/>
</dbReference>
<dbReference type="InterPro" id="IPR038770">
    <property type="entry name" value="Na+/solute_symporter_sf"/>
</dbReference>
<comment type="subcellular location">
    <subcellularLocation>
        <location evidence="1">Cell membrane</location>
        <topology evidence="1">Multi-pass membrane protein</topology>
    </subcellularLocation>
</comment>
<keyword evidence="7 8" id="KW-0472">Membrane</keyword>
<comment type="caution">
    <text evidence="9">The sequence shown here is derived from an EMBL/GenBank/DDBJ whole genome shotgun (WGS) entry which is preliminary data.</text>
</comment>
<sequence length="304" mass="32956">MFTSLLSIFILIASGYFAKKVKIFEQKNSSIFIDYALTFALPALIFDKIYHVNIDTTLLNIIALGFVSTILGACLSLLICKLFKFSKATTVSAVLLSMFGNTIFIGMPIITGFFGKDALNEVIFYDQFATAIPISILGPFILSFGAEAKVSLIQNAIKVLKFPPFVALILGLALRDVKIPEVIFNSLHMFSASVVPVALFAIGIGLGFRSIKSAYKSTAIVLCCKMLFAPLFFIAIALVFKVNFSDSTWIIGILQCGMPPMVLASAMIMKANLDSQLAVSAVAMGVVMSFISLPFINYICGLLV</sequence>
<evidence type="ECO:0000256" key="2">
    <source>
        <dbReference type="ARBA" id="ARBA00010145"/>
    </source>
</evidence>
<dbReference type="PANTHER" id="PTHR36838:SF1">
    <property type="entry name" value="SLR1864 PROTEIN"/>
    <property type="match status" value="1"/>
</dbReference>
<evidence type="ECO:0000313" key="9">
    <source>
        <dbReference type="EMBL" id="PSM52263.1"/>
    </source>
</evidence>
<reference evidence="10" key="1">
    <citation type="submission" date="2017-10" db="EMBL/GenBank/DDBJ databases">
        <title>Campylobacter species from seals.</title>
        <authorList>
            <person name="Gilbert M.J."/>
            <person name="Zomer A.L."/>
            <person name="Timmerman A.J."/>
            <person name="Duim B."/>
            <person name="Wagenaar J.A."/>
        </authorList>
    </citation>
    <scope>NUCLEOTIDE SEQUENCE [LARGE SCALE GENOMIC DNA]</scope>
    <source>
        <strain evidence="10">17S00004-5</strain>
    </source>
</reference>
<protein>
    <recommendedName>
        <fullName evidence="11">Transporter</fullName>
    </recommendedName>
</protein>
<evidence type="ECO:0000256" key="6">
    <source>
        <dbReference type="ARBA" id="ARBA00022989"/>
    </source>
</evidence>
<keyword evidence="4" id="KW-1003">Cell membrane</keyword>
<evidence type="ECO:0008006" key="11">
    <source>
        <dbReference type="Google" id="ProtNLM"/>
    </source>
</evidence>
<dbReference type="OrthoDB" id="9786183at2"/>
<dbReference type="GO" id="GO:0055085">
    <property type="term" value="P:transmembrane transport"/>
    <property type="evidence" value="ECO:0007669"/>
    <property type="project" value="InterPro"/>
</dbReference>
<evidence type="ECO:0000313" key="10">
    <source>
        <dbReference type="Proteomes" id="UP000240535"/>
    </source>
</evidence>
<gene>
    <name evidence="9" type="ORF">CQ405_04205</name>
</gene>